<accession>A0AAE0YUE6</accession>
<proteinExistence type="predicted"/>
<sequence length="375" mass="40430">MVGRVDKGRADTTTASSARVEPFTFYCQLIALPTEQWDSVHIMLTSSILGLLKDSKFSLVDIVGYICTCLPVDVKPLLILLFNFELLFLMFCLYTLLDVIYGQGLSPAILFLNQQLKPRAPQVCRCPGSGATRAGVRDETCCGGLVTCLKVSCEITATGHVMIGISSVTVSHRSVSALLAPAGNSRRRGSGGSVDSDTAEITDTVSQRLNSRRPCLRSELYKLSIPNLFRSQLTSISRRVPSHPGVLTGGRGSKIFAKSVKKNEARQTIQPRLTCYYNLEHDQASRMTSALQVIGDLAVKLGSAERATLTAAYKCINSRARSSTSRTAIKILSSGDATKTNHADGAPLIEVRYGNSIYLLDGARDPPSSAGVCCT</sequence>
<evidence type="ECO:0000313" key="2">
    <source>
        <dbReference type="EMBL" id="KAK3757235.1"/>
    </source>
</evidence>
<keyword evidence="1" id="KW-0472">Membrane</keyword>
<keyword evidence="3" id="KW-1185">Reference proteome</keyword>
<feature type="transmembrane region" description="Helical" evidence="1">
    <location>
        <begin position="77"/>
        <end position="97"/>
    </location>
</feature>
<dbReference type="EMBL" id="JAWDGP010005399">
    <property type="protein sequence ID" value="KAK3757235.1"/>
    <property type="molecule type" value="Genomic_DNA"/>
</dbReference>
<gene>
    <name evidence="2" type="ORF">RRG08_047426</name>
</gene>
<dbReference type="Proteomes" id="UP001283361">
    <property type="component" value="Unassembled WGS sequence"/>
</dbReference>
<dbReference type="AlphaFoldDB" id="A0AAE0YUE6"/>
<comment type="caution">
    <text evidence="2">The sequence shown here is derived from an EMBL/GenBank/DDBJ whole genome shotgun (WGS) entry which is preliminary data.</text>
</comment>
<protein>
    <submittedName>
        <fullName evidence="2">Uncharacterized protein</fullName>
    </submittedName>
</protein>
<reference evidence="2" key="1">
    <citation type="journal article" date="2023" name="G3 (Bethesda)">
        <title>A reference genome for the long-term kleptoplast-retaining sea slug Elysia crispata morphotype clarki.</title>
        <authorList>
            <person name="Eastman K.E."/>
            <person name="Pendleton A.L."/>
            <person name="Shaikh M.A."/>
            <person name="Suttiyut T."/>
            <person name="Ogas R."/>
            <person name="Tomko P."/>
            <person name="Gavelis G."/>
            <person name="Widhalm J.R."/>
            <person name="Wisecaver J.H."/>
        </authorList>
    </citation>
    <scope>NUCLEOTIDE SEQUENCE</scope>
    <source>
        <strain evidence="2">ECLA1</strain>
    </source>
</reference>
<organism evidence="2 3">
    <name type="scientific">Elysia crispata</name>
    <name type="common">lettuce slug</name>
    <dbReference type="NCBI Taxonomy" id="231223"/>
    <lineage>
        <taxon>Eukaryota</taxon>
        <taxon>Metazoa</taxon>
        <taxon>Spiralia</taxon>
        <taxon>Lophotrochozoa</taxon>
        <taxon>Mollusca</taxon>
        <taxon>Gastropoda</taxon>
        <taxon>Heterobranchia</taxon>
        <taxon>Euthyneura</taxon>
        <taxon>Panpulmonata</taxon>
        <taxon>Sacoglossa</taxon>
        <taxon>Placobranchoidea</taxon>
        <taxon>Plakobranchidae</taxon>
        <taxon>Elysia</taxon>
    </lineage>
</organism>
<name>A0AAE0YUE6_9GAST</name>
<keyword evidence="1" id="KW-0812">Transmembrane</keyword>
<evidence type="ECO:0000313" key="3">
    <source>
        <dbReference type="Proteomes" id="UP001283361"/>
    </source>
</evidence>
<evidence type="ECO:0000256" key="1">
    <source>
        <dbReference type="SAM" id="Phobius"/>
    </source>
</evidence>
<keyword evidence="1" id="KW-1133">Transmembrane helix</keyword>